<protein>
    <submittedName>
        <fullName evidence="1">Uncharacterized protein</fullName>
    </submittedName>
</protein>
<dbReference type="Proteomes" id="UP000762676">
    <property type="component" value="Unassembled WGS sequence"/>
</dbReference>
<sequence length="143" mass="15530">MKVPGLAISHVRPAISGGGPGSPTTVSSLTDHGWWSRLLRDGPLTDTFQVDMFQYLTSSNVLTTHTHMVTPAHLPCQTDPRHHHVIGLLCGGSAAGQQDATGENRLSNTGQRNNLARQTERSVYLQKLPESGRRWGGQKLVLT</sequence>
<name>A0AAV4JGN3_9GAST</name>
<keyword evidence="2" id="KW-1185">Reference proteome</keyword>
<dbReference type="EMBL" id="BMAT01010154">
    <property type="protein sequence ID" value="GFS21219.1"/>
    <property type="molecule type" value="Genomic_DNA"/>
</dbReference>
<accession>A0AAV4JGN3</accession>
<organism evidence="1 2">
    <name type="scientific">Elysia marginata</name>
    <dbReference type="NCBI Taxonomy" id="1093978"/>
    <lineage>
        <taxon>Eukaryota</taxon>
        <taxon>Metazoa</taxon>
        <taxon>Spiralia</taxon>
        <taxon>Lophotrochozoa</taxon>
        <taxon>Mollusca</taxon>
        <taxon>Gastropoda</taxon>
        <taxon>Heterobranchia</taxon>
        <taxon>Euthyneura</taxon>
        <taxon>Panpulmonata</taxon>
        <taxon>Sacoglossa</taxon>
        <taxon>Placobranchoidea</taxon>
        <taxon>Plakobranchidae</taxon>
        <taxon>Elysia</taxon>
    </lineage>
</organism>
<comment type="caution">
    <text evidence="1">The sequence shown here is derived from an EMBL/GenBank/DDBJ whole genome shotgun (WGS) entry which is preliminary data.</text>
</comment>
<evidence type="ECO:0000313" key="2">
    <source>
        <dbReference type="Proteomes" id="UP000762676"/>
    </source>
</evidence>
<dbReference type="AlphaFoldDB" id="A0AAV4JGN3"/>
<reference evidence="1 2" key="1">
    <citation type="journal article" date="2021" name="Elife">
        <title>Chloroplast acquisition without the gene transfer in kleptoplastic sea slugs, Plakobranchus ocellatus.</title>
        <authorList>
            <person name="Maeda T."/>
            <person name="Takahashi S."/>
            <person name="Yoshida T."/>
            <person name="Shimamura S."/>
            <person name="Takaki Y."/>
            <person name="Nagai Y."/>
            <person name="Toyoda A."/>
            <person name="Suzuki Y."/>
            <person name="Arimoto A."/>
            <person name="Ishii H."/>
            <person name="Satoh N."/>
            <person name="Nishiyama T."/>
            <person name="Hasebe M."/>
            <person name="Maruyama T."/>
            <person name="Minagawa J."/>
            <person name="Obokata J."/>
            <person name="Shigenobu S."/>
        </authorList>
    </citation>
    <scope>NUCLEOTIDE SEQUENCE [LARGE SCALE GENOMIC DNA]</scope>
</reference>
<proteinExistence type="predicted"/>
<evidence type="ECO:0000313" key="1">
    <source>
        <dbReference type="EMBL" id="GFS21219.1"/>
    </source>
</evidence>
<gene>
    <name evidence="1" type="ORF">ElyMa_005076900</name>
</gene>